<gene>
    <name evidence="6" type="ORF">BQ8482_160010</name>
</gene>
<dbReference type="EMBL" id="FUIG01000022">
    <property type="protein sequence ID" value="SJM30535.1"/>
    <property type="molecule type" value="Genomic_DNA"/>
</dbReference>
<dbReference type="RefSeq" id="WP_123147979.1">
    <property type="nucleotide sequence ID" value="NZ_FUIG01000022.1"/>
</dbReference>
<dbReference type="PANTHER" id="PTHR47506:SF1">
    <property type="entry name" value="HTH-TYPE TRANSCRIPTIONAL REGULATOR YJDC"/>
    <property type="match status" value="1"/>
</dbReference>
<organism evidence="6 7">
    <name type="scientific">Mesorhizobium delmotii</name>
    <dbReference type="NCBI Taxonomy" id="1631247"/>
    <lineage>
        <taxon>Bacteria</taxon>
        <taxon>Pseudomonadati</taxon>
        <taxon>Pseudomonadota</taxon>
        <taxon>Alphaproteobacteria</taxon>
        <taxon>Hyphomicrobiales</taxon>
        <taxon>Phyllobacteriaceae</taxon>
        <taxon>Mesorhizobium</taxon>
    </lineage>
</organism>
<evidence type="ECO:0000259" key="5">
    <source>
        <dbReference type="PROSITE" id="PS50977"/>
    </source>
</evidence>
<dbReference type="Proteomes" id="UP000245698">
    <property type="component" value="Unassembled WGS sequence"/>
</dbReference>
<dbReference type="GO" id="GO:0003677">
    <property type="term" value="F:DNA binding"/>
    <property type="evidence" value="ECO:0007669"/>
    <property type="project" value="UniProtKB-UniRule"/>
</dbReference>
<dbReference type="SUPFAM" id="SSF46689">
    <property type="entry name" value="Homeodomain-like"/>
    <property type="match status" value="1"/>
</dbReference>
<name>A0A2P9AHD3_9HYPH</name>
<keyword evidence="2 4" id="KW-0238">DNA-binding</keyword>
<evidence type="ECO:0000256" key="3">
    <source>
        <dbReference type="ARBA" id="ARBA00023163"/>
    </source>
</evidence>
<keyword evidence="3" id="KW-0804">Transcription</keyword>
<feature type="DNA-binding region" description="H-T-H motif" evidence="4">
    <location>
        <begin position="29"/>
        <end position="48"/>
    </location>
</feature>
<dbReference type="InterPro" id="IPR009057">
    <property type="entry name" value="Homeodomain-like_sf"/>
</dbReference>
<dbReference type="InterPro" id="IPR036271">
    <property type="entry name" value="Tet_transcr_reg_TetR-rel_C_sf"/>
</dbReference>
<evidence type="ECO:0000256" key="1">
    <source>
        <dbReference type="ARBA" id="ARBA00023015"/>
    </source>
</evidence>
<dbReference type="Gene3D" id="1.10.10.60">
    <property type="entry name" value="Homeodomain-like"/>
    <property type="match status" value="1"/>
</dbReference>
<dbReference type="Gene3D" id="1.10.357.10">
    <property type="entry name" value="Tetracycline Repressor, domain 2"/>
    <property type="match status" value="1"/>
</dbReference>
<reference evidence="7" key="1">
    <citation type="submission" date="2016-12" db="EMBL/GenBank/DDBJ databases">
        <authorList>
            <person name="Brunel B."/>
        </authorList>
    </citation>
    <scope>NUCLEOTIDE SEQUENCE [LARGE SCALE GENOMIC DNA]</scope>
</reference>
<evidence type="ECO:0000256" key="4">
    <source>
        <dbReference type="PROSITE-ProRule" id="PRU00335"/>
    </source>
</evidence>
<accession>A0A2P9AHD3</accession>
<sequence length="192" mass="20803">MGRLKQFDPEAAVAAATDLFWRQGYGATTPADLVDALGIGKGSLYNTFDNKRALFEQALRHYGDARVAALLTVLNRPGPARARLQAALERLAAPEIAHLRRRGCMGVNTVAELGGRDAAATVIVHSIFERMERALQATIEEGQRNGELDAGRDAKALASLLMTTILGMTVIAKMSDRTEQLHRVVHAVMSLI</sequence>
<evidence type="ECO:0000256" key="2">
    <source>
        <dbReference type="ARBA" id="ARBA00023125"/>
    </source>
</evidence>
<dbReference type="Pfam" id="PF16925">
    <property type="entry name" value="TetR_C_13"/>
    <property type="match status" value="1"/>
</dbReference>
<evidence type="ECO:0000313" key="7">
    <source>
        <dbReference type="Proteomes" id="UP000245698"/>
    </source>
</evidence>
<dbReference type="InterPro" id="IPR011075">
    <property type="entry name" value="TetR_C"/>
</dbReference>
<dbReference type="PANTHER" id="PTHR47506">
    <property type="entry name" value="TRANSCRIPTIONAL REGULATORY PROTEIN"/>
    <property type="match status" value="1"/>
</dbReference>
<dbReference type="Pfam" id="PF00440">
    <property type="entry name" value="TetR_N"/>
    <property type="match status" value="1"/>
</dbReference>
<evidence type="ECO:0000313" key="6">
    <source>
        <dbReference type="EMBL" id="SJM30535.1"/>
    </source>
</evidence>
<feature type="domain" description="HTH tetR-type" evidence="5">
    <location>
        <begin position="6"/>
        <end position="66"/>
    </location>
</feature>
<dbReference type="PRINTS" id="PR00455">
    <property type="entry name" value="HTHTETR"/>
</dbReference>
<dbReference type="InterPro" id="IPR001647">
    <property type="entry name" value="HTH_TetR"/>
</dbReference>
<dbReference type="PROSITE" id="PS50977">
    <property type="entry name" value="HTH_TETR_2"/>
    <property type="match status" value="1"/>
</dbReference>
<dbReference type="AlphaFoldDB" id="A0A2P9AHD3"/>
<dbReference type="SUPFAM" id="SSF48498">
    <property type="entry name" value="Tetracyclin repressor-like, C-terminal domain"/>
    <property type="match status" value="1"/>
</dbReference>
<protein>
    <submittedName>
        <fullName evidence="6">TetR family transcriptional regulator</fullName>
    </submittedName>
</protein>
<keyword evidence="1" id="KW-0805">Transcription regulation</keyword>
<proteinExistence type="predicted"/>
<keyword evidence="7" id="KW-1185">Reference proteome</keyword>